<organism evidence="2 3">
    <name type="scientific">Pseudoduganella flava</name>
    <dbReference type="NCBI Taxonomy" id="871742"/>
    <lineage>
        <taxon>Bacteria</taxon>
        <taxon>Pseudomonadati</taxon>
        <taxon>Pseudomonadota</taxon>
        <taxon>Betaproteobacteria</taxon>
        <taxon>Burkholderiales</taxon>
        <taxon>Oxalobacteraceae</taxon>
        <taxon>Telluria group</taxon>
        <taxon>Pseudoduganella</taxon>
    </lineage>
</organism>
<dbReference type="OrthoDB" id="7432757at2"/>
<dbReference type="InterPro" id="IPR022050">
    <property type="entry name" value="T_hemolysin"/>
</dbReference>
<reference evidence="1 4" key="3">
    <citation type="submission" date="2019-12" db="EMBL/GenBank/DDBJ databases">
        <title>Draft Genome Sequences of Six Type Strains of the Genus Massilia.</title>
        <authorList>
            <person name="Miess H."/>
            <person name="Frediansyah A."/>
            <person name="Goeker M."/>
            <person name="Gross H."/>
        </authorList>
    </citation>
    <scope>NUCLEOTIDE SEQUENCE [LARGE SCALE GENOMIC DNA]</scope>
    <source>
        <strain evidence="1 4">DSM 26639</strain>
    </source>
</reference>
<reference evidence="2" key="2">
    <citation type="submission" date="2019-07" db="EMBL/GenBank/DDBJ databases">
        <authorList>
            <person name="Whitman W."/>
            <person name="Huntemann M."/>
            <person name="Clum A."/>
            <person name="Pillay M."/>
            <person name="Palaniappan K."/>
            <person name="Varghese N."/>
            <person name="Mikhailova N."/>
            <person name="Stamatis D."/>
            <person name="Reddy T."/>
            <person name="Daum C."/>
            <person name="Shapiro N."/>
            <person name="Ivanova N."/>
            <person name="Kyrpides N."/>
            <person name="Woyke T."/>
        </authorList>
    </citation>
    <scope>NUCLEOTIDE SEQUENCE</scope>
    <source>
        <strain evidence="2">CGMCC 1.10685</strain>
    </source>
</reference>
<proteinExistence type="predicted"/>
<protein>
    <submittedName>
        <fullName evidence="2">Thermostable hemolysin</fullName>
    </submittedName>
</protein>
<dbReference type="EMBL" id="VLKW01000002">
    <property type="protein sequence ID" value="TWI50329.1"/>
    <property type="molecule type" value="Genomic_DNA"/>
</dbReference>
<keyword evidence="4" id="KW-1185">Reference proteome</keyword>
<dbReference type="Proteomes" id="UP000315112">
    <property type="component" value="Unassembled WGS sequence"/>
</dbReference>
<sequence length="210" mass="22123">MSIALLPSAWPAAAPEPPRAAAPCLVWAGPGHPERASLQAFIAAGFAQAYGAQVRHFCDTLVGCRGPDGSWAAALGYTLGRDGRFFLEQYLDKPVEEAIARLAGVPVGRASIVEVGNLTARSAGAARQLIGLMTHHLHGQGLRWVTFTATRALLNSFTRLRLQPAVLGDADPTRLPGGAADWGTYYATSPKVMFGNIGSGHAQLVQQRGA</sequence>
<dbReference type="AlphaFoldDB" id="A0A562Q0Y0"/>
<dbReference type="Pfam" id="PF12261">
    <property type="entry name" value="T_hemolysin"/>
    <property type="match status" value="1"/>
</dbReference>
<evidence type="ECO:0000313" key="4">
    <source>
        <dbReference type="Proteomes" id="UP000437862"/>
    </source>
</evidence>
<dbReference type="RefSeq" id="WP_145873942.1">
    <property type="nucleotide sequence ID" value="NZ_CP046904.1"/>
</dbReference>
<reference evidence="2 3" key="1">
    <citation type="journal article" date="2015" name="Stand. Genomic Sci.">
        <title>Genomic Encyclopedia of Bacterial and Archaeal Type Strains, Phase III: the genomes of soil and plant-associated and newly described type strains.</title>
        <authorList>
            <person name="Whitman W.B."/>
            <person name="Woyke T."/>
            <person name="Klenk H.P."/>
            <person name="Zhou Y."/>
            <person name="Lilburn T.G."/>
            <person name="Beck B.J."/>
            <person name="De Vos P."/>
            <person name="Vandamme P."/>
            <person name="Eisen J.A."/>
            <person name="Garrity G."/>
            <person name="Hugenholtz P."/>
            <person name="Kyrpides N.C."/>
        </authorList>
    </citation>
    <scope>NUCLEOTIDE SEQUENCE [LARGE SCALE GENOMIC DNA]</scope>
    <source>
        <strain evidence="2 3">CGMCC 1.10685</strain>
    </source>
</reference>
<evidence type="ECO:0000313" key="1">
    <source>
        <dbReference type="EMBL" id="QGZ38150.1"/>
    </source>
</evidence>
<dbReference type="Proteomes" id="UP000437862">
    <property type="component" value="Chromosome"/>
</dbReference>
<dbReference type="EMBL" id="CP046904">
    <property type="protein sequence ID" value="QGZ38150.1"/>
    <property type="molecule type" value="Genomic_DNA"/>
</dbReference>
<evidence type="ECO:0000313" key="3">
    <source>
        <dbReference type="Proteomes" id="UP000315112"/>
    </source>
</evidence>
<accession>A0A562Q0Y0</accession>
<gene>
    <name evidence="1" type="ORF">GO485_03200</name>
    <name evidence="2" type="ORF">IP92_01558</name>
</gene>
<evidence type="ECO:0000313" key="2">
    <source>
        <dbReference type="EMBL" id="TWI50329.1"/>
    </source>
</evidence>
<name>A0A562Q0Y0_9BURK</name>